<dbReference type="OrthoDB" id="6191410at2"/>
<accession>A0A420E9K1</accession>
<gene>
    <name evidence="2" type="ORF">DBZ36_13020</name>
</gene>
<organism evidence="2 3">
    <name type="scientific">Alginatibacterium sediminis</name>
    <dbReference type="NCBI Taxonomy" id="2164068"/>
    <lineage>
        <taxon>Bacteria</taxon>
        <taxon>Pseudomonadati</taxon>
        <taxon>Pseudomonadota</taxon>
        <taxon>Gammaproteobacteria</taxon>
        <taxon>Alteromonadales</taxon>
        <taxon>Alteromonadaceae</taxon>
        <taxon>Alginatibacterium</taxon>
    </lineage>
</organism>
<dbReference type="AlphaFoldDB" id="A0A420E9K1"/>
<sequence>MKPAKIKDLISVPDSWASISQGKNLAEQQQALLDAHLPRVFGYHLLKVGNLSCELSCHASMIRHQLNLAKNGQLVGLQAKPSELPLQESSIDCSVLLHVLDYSRDPHQVLREVERVLTADGYIIISGFNPMSLVGLRRYLPWPRKSSPWSARMFGPARVKDWLQLLGFEVLYDERFAFTSFVNQRPTPAWLENWGQNYARPFSSCYFMVARKRRSPLTPIRQSWRIKRRVSATATAS</sequence>
<keyword evidence="2" id="KW-0489">Methyltransferase</keyword>
<dbReference type="InterPro" id="IPR013216">
    <property type="entry name" value="Methyltransf_11"/>
</dbReference>
<feature type="domain" description="Methyltransferase type 11" evidence="1">
    <location>
        <begin position="67"/>
        <end position="125"/>
    </location>
</feature>
<name>A0A420E9K1_9ALTE</name>
<dbReference type="InterPro" id="IPR029063">
    <property type="entry name" value="SAM-dependent_MTases_sf"/>
</dbReference>
<dbReference type="RefSeq" id="WP_120355400.1">
    <property type="nucleotide sequence ID" value="NZ_RAQO01000007.1"/>
</dbReference>
<reference evidence="2 3" key="1">
    <citation type="submission" date="2018-09" db="EMBL/GenBank/DDBJ databases">
        <authorList>
            <person name="Wang Z."/>
        </authorList>
    </citation>
    <scope>NUCLEOTIDE SEQUENCE [LARGE SCALE GENOMIC DNA]</scope>
    <source>
        <strain evidence="2 3">ALS 81</strain>
    </source>
</reference>
<dbReference type="GO" id="GO:0008757">
    <property type="term" value="F:S-adenosylmethionine-dependent methyltransferase activity"/>
    <property type="evidence" value="ECO:0007669"/>
    <property type="project" value="InterPro"/>
</dbReference>
<keyword evidence="2" id="KW-0808">Transferase</keyword>
<dbReference type="Proteomes" id="UP000286482">
    <property type="component" value="Unassembled WGS sequence"/>
</dbReference>
<comment type="caution">
    <text evidence="2">The sequence shown here is derived from an EMBL/GenBank/DDBJ whole genome shotgun (WGS) entry which is preliminary data.</text>
</comment>
<dbReference type="GO" id="GO:0032259">
    <property type="term" value="P:methylation"/>
    <property type="evidence" value="ECO:0007669"/>
    <property type="project" value="UniProtKB-KW"/>
</dbReference>
<evidence type="ECO:0000313" key="2">
    <source>
        <dbReference type="EMBL" id="RKF17376.1"/>
    </source>
</evidence>
<evidence type="ECO:0000259" key="1">
    <source>
        <dbReference type="Pfam" id="PF08241"/>
    </source>
</evidence>
<dbReference type="EMBL" id="RAQO01000007">
    <property type="protein sequence ID" value="RKF17376.1"/>
    <property type="molecule type" value="Genomic_DNA"/>
</dbReference>
<evidence type="ECO:0000313" key="3">
    <source>
        <dbReference type="Proteomes" id="UP000286482"/>
    </source>
</evidence>
<dbReference type="SUPFAM" id="SSF53335">
    <property type="entry name" value="S-adenosyl-L-methionine-dependent methyltransferases"/>
    <property type="match status" value="1"/>
</dbReference>
<dbReference type="Pfam" id="PF08241">
    <property type="entry name" value="Methyltransf_11"/>
    <property type="match status" value="1"/>
</dbReference>
<proteinExistence type="predicted"/>
<keyword evidence="3" id="KW-1185">Reference proteome</keyword>
<protein>
    <submittedName>
        <fullName evidence="2">Methyltransferase domain-containing protein</fullName>
    </submittedName>
</protein>
<dbReference type="Gene3D" id="3.40.50.150">
    <property type="entry name" value="Vaccinia Virus protein VP39"/>
    <property type="match status" value="1"/>
</dbReference>